<dbReference type="OrthoDB" id="176168at2"/>
<sequence>MFKNNLTHVVAGLALLGFTFNATTSVAQQGKNREDMDPEVTEFWELEPRVVTPGDAQTPPSDAVVLFDGKNLSQWTNASGGAAGWTVADGVMTVKPGAGIIKTKEGFGSCQLHIEWREPANIQGTSQGRGNSGVFLMGLYEVQVLDSYKNRTYSNGQAGSIYKQHVPLVNAMRPPGEWQVYDIIFMAPRFNKEGRCIEQARVTLLHNGVLVQNNVSLMGPTEYKGLPIYKQHEDARPIELQDHGNPVSFRNIWVRPL</sequence>
<dbReference type="Pfam" id="PF06439">
    <property type="entry name" value="3keto-disac_hyd"/>
    <property type="match status" value="1"/>
</dbReference>
<feature type="signal peptide" evidence="1">
    <location>
        <begin position="1"/>
        <end position="27"/>
    </location>
</feature>
<feature type="chain" id="PRO_5011741681" description="3-keto-alpha-glucoside-1,2-lyase/3-keto-2-hydroxy-glucal hydratase domain-containing protein" evidence="1">
    <location>
        <begin position="28"/>
        <end position="257"/>
    </location>
</feature>
<dbReference type="Gene3D" id="2.60.120.560">
    <property type="entry name" value="Exo-inulinase, domain 1"/>
    <property type="match status" value="1"/>
</dbReference>
<name>A0A1G9ARX3_9BACT</name>
<accession>A0A1G9ARX3</accession>
<evidence type="ECO:0000256" key="1">
    <source>
        <dbReference type="SAM" id="SignalP"/>
    </source>
</evidence>
<organism evidence="3 4">
    <name type="scientific">Catalinimonas alkaloidigena</name>
    <dbReference type="NCBI Taxonomy" id="1075417"/>
    <lineage>
        <taxon>Bacteria</taxon>
        <taxon>Pseudomonadati</taxon>
        <taxon>Bacteroidota</taxon>
        <taxon>Cytophagia</taxon>
        <taxon>Cytophagales</taxon>
        <taxon>Catalimonadaceae</taxon>
        <taxon>Catalinimonas</taxon>
    </lineage>
</organism>
<dbReference type="STRING" id="1075417.SAMN05421823_102373"/>
<keyword evidence="4" id="KW-1185">Reference proteome</keyword>
<dbReference type="Proteomes" id="UP000198510">
    <property type="component" value="Unassembled WGS sequence"/>
</dbReference>
<evidence type="ECO:0000313" key="4">
    <source>
        <dbReference type="Proteomes" id="UP000198510"/>
    </source>
</evidence>
<protein>
    <recommendedName>
        <fullName evidence="2">3-keto-alpha-glucoside-1,2-lyase/3-keto-2-hydroxy-glucal hydratase domain-containing protein</fullName>
    </recommendedName>
</protein>
<keyword evidence="1" id="KW-0732">Signal</keyword>
<dbReference type="EMBL" id="FNFO01000002">
    <property type="protein sequence ID" value="SDK29315.1"/>
    <property type="molecule type" value="Genomic_DNA"/>
</dbReference>
<evidence type="ECO:0000313" key="3">
    <source>
        <dbReference type="EMBL" id="SDK29315.1"/>
    </source>
</evidence>
<evidence type="ECO:0000259" key="2">
    <source>
        <dbReference type="Pfam" id="PF06439"/>
    </source>
</evidence>
<dbReference type="AlphaFoldDB" id="A0A1G9ARX3"/>
<dbReference type="GO" id="GO:0016787">
    <property type="term" value="F:hydrolase activity"/>
    <property type="evidence" value="ECO:0007669"/>
    <property type="project" value="InterPro"/>
</dbReference>
<reference evidence="3 4" key="1">
    <citation type="submission" date="2016-10" db="EMBL/GenBank/DDBJ databases">
        <authorList>
            <person name="de Groot N.N."/>
        </authorList>
    </citation>
    <scope>NUCLEOTIDE SEQUENCE [LARGE SCALE GENOMIC DNA]</scope>
    <source>
        <strain evidence="3 4">DSM 25186</strain>
    </source>
</reference>
<dbReference type="InterPro" id="IPR010496">
    <property type="entry name" value="AL/BT2_dom"/>
</dbReference>
<gene>
    <name evidence="3" type="ORF">SAMN05421823_102373</name>
</gene>
<feature type="domain" description="3-keto-alpha-glucoside-1,2-lyase/3-keto-2-hydroxy-glucal hydratase" evidence="2">
    <location>
        <begin position="63"/>
        <end position="255"/>
    </location>
</feature>
<proteinExistence type="predicted"/>